<feature type="region of interest" description="Disordered" evidence="1">
    <location>
        <begin position="70"/>
        <end position="115"/>
    </location>
</feature>
<name>A0AA88XWX5_PINIB</name>
<dbReference type="AlphaFoldDB" id="A0AA88XWX5"/>
<feature type="region of interest" description="Disordered" evidence="1">
    <location>
        <begin position="146"/>
        <end position="258"/>
    </location>
</feature>
<proteinExistence type="predicted"/>
<dbReference type="Proteomes" id="UP001186944">
    <property type="component" value="Unassembled WGS sequence"/>
</dbReference>
<organism evidence="2 3">
    <name type="scientific">Pinctada imbricata</name>
    <name type="common">Atlantic pearl-oyster</name>
    <name type="synonym">Pinctada martensii</name>
    <dbReference type="NCBI Taxonomy" id="66713"/>
    <lineage>
        <taxon>Eukaryota</taxon>
        <taxon>Metazoa</taxon>
        <taxon>Spiralia</taxon>
        <taxon>Lophotrochozoa</taxon>
        <taxon>Mollusca</taxon>
        <taxon>Bivalvia</taxon>
        <taxon>Autobranchia</taxon>
        <taxon>Pteriomorphia</taxon>
        <taxon>Pterioida</taxon>
        <taxon>Pterioidea</taxon>
        <taxon>Pteriidae</taxon>
        <taxon>Pinctada</taxon>
    </lineage>
</organism>
<evidence type="ECO:0000313" key="3">
    <source>
        <dbReference type="Proteomes" id="UP001186944"/>
    </source>
</evidence>
<dbReference type="EMBL" id="VSWD01000013">
    <property type="protein sequence ID" value="KAK3084657.1"/>
    <property type="molecule type" value="Genomic_DNA"/>
</dbReference>
<feature type="compositionally biased region" description="Basic and acidic residues" evidence="1">
    <location>
        <begin position="183"/>
        <end position="202"/>
    </location>
</feature>
<feature type="compositionally biased region" description="Low complexity" evidence="1">
    <location>
        <begin position="97"/>
        <end position="111"/>
    </location>
</feature>
<feature type="compositionally biased region" description="Pro residues" evidence="1">
    <location>
        <begin position="73"/>
        <end position="92"/>
    </location>
</feature>
<keyword evidence="3" id="KW-1185">Reference proteome</keyword>
<reference evidence="2" key="1">
    <citation type="submission" date="2019-08" db="EMBL/GenBank/DDBJ databases">
        <title>The improved chromosome-level genome for the pearl oyster Pinctada fucata martensii using PacBio sequencing and Hi-C.</title>
        <authorList>
            <person name="Zheng Z."/>
        </authorList>
    </citation>
    <scope>NUCLEOTIDE SEQUENCE</scope>
    <source>
        <strain evidence="2">ZZ-2019</strain>
        <tissue evidence="2">Adductor muscle</tissue>
    </source>
</reference>
<comment type="caution">
    <text evidence="2">The sequence shown here is derived from an EMBL/GenBank/DDBJ whole genome shotgun (WGS) entry which is preliminary data.</text>
</comment>
<protein>
    <submittedName>
        <fullName evidence="2">Uncharacterized protein</fullName>
    </submittedName>
</protein>
<sequence>MLAAHLVIKAVFNHFCFTWQIDPRYSLLATMREQTYGWYPSVKDVYKDRRMGAPNPYQIEAMYKFQKSKYYEPPHPPTPRPPNAFRPTPTPQKRPMSTMSSKSRSSGKDSSLQVRAKSAPIYDFKPVPRLQIPTPHQCWAMSTDETPYGVVEPTPTPPPEWPSPKPPFSSPTPSVSLSLHGEQGQDTRRDRIQSAVIRRERPTPPPRSVRSAGSNRKPLQETERSCPSRIMRPSCPTPSVKRVETPVPDEVRSPSPDPYDAELKKYGWRMEVHGDPYKIKPITKRLTYYVTCQEPEIESEGPKVHMENGETFFYNTIPRRPACFAIHKEWISETIHAKRMELQKREGIKHRWKNFAFVY</sequence>
<evidence type="ECO:0000313" key="2">
    <source>
        <dbReference type="EMBL" id="KAK3084657.1"/>
    </source>
</evidence>
<feature type="compositionally biased region" description="Basic and acidic residues" evidence="1">
    <location>
        <begin position="241"/>
        <end position="252"/>
    </location>
</feature>
<evidence type="ECO:0000256" key="1">
    <source>
        <dbReference type="SAM" id="MobiDB-lite"/>
    </source>
</evidence>
<gene>
    <name evidence="2" type="ORF">FSP39_017058</name>
</gene>
<accession>A0AA88XWX5</accession>
<feature type="compositionally biased region" description="Pro residues" evidence="1">
    <location>
        <begin position="154"/>
        <end position="170"/>
    </location>
</feature>